<evidence type="ECO:0000313" key="4">
    <source>
        <dbReference type="EMBL" id="CAE6509049.1"/>
    </source>
</evidence>
<dbReference type="GO" id="GO:0051087">
    <property type="term" value="F:protein-folding chaperone binding"/>
    <property type="evidence" value="ECO:0007669"/>
    <property type="project" value="InterPro"/>
</dbReference>
<dbReference type="SUPFAM" id="SSF63491">
    <property type="entry name" value="BAG domain"/>
    <property type="match status" value="1"/>
</dbReference>
<dbReference type="AlphaFoldDB" id="A0A8H3D8L6"/>
<evidence type="ECO:0000256" key="1">
    <source>
        <dbReference type="SAM" id="Coils"/>
    </source>
</evidence>
<feature type="compositionally biased region" description="Polar residues" evidence="2">
    <location>
        <begin position="346"/>
        <end position="357"/>
    </location>
</feature>
<dbReference type="EMBL" id="CAJMWY010003855">
    <property type="protein sequence ID" value="CAE6509049.1"/>
    <property type="molecule type" value="Genomic_DNA"/>
</dbReference>
<dbReference type="Pfam" id="PF02179">
    <property type="entry name" value="BAG"/>
    <property type="match status" value="1"/>
</dbReference>
<gene>
    <name evidence="4" type="ORF">RDB_LOCUS134554</name>
</gene>
<feature type="coiled-coil region" evidence="1">
    <location>
        <begin position="36"/>
        <end position="84"/>
    </location>
</feature>
<sequence length="443" mass="49479">MFTLAQPACHFYNPYEELAMQQELQLRRQMEAYLRRQREADEMERCRREYEAAVRAEYERRRQVELERQRQAELQRRRQAQQDRGRHSMYDGGLESLFDALYGRQGRSWEDHQTSTPVRNTSPPARSPTPASVPVSTSVPAPTPTEPEAALEPQMEESQVDTAPSHAAVQSILSSLATLQSEFTFPAQLDFLPGSSKLAYTPNNAPLHGYEHALTGLLTRLDAVESYGDEGVRRARKEAVKTIEKELERLDKMKAEAWKRGGEAEAEMSESAEVSVETSVDPVSVPLPEDCDADDKEMEGVLEATVSEELPMADLPSTSVPVDSDPTEPTTLPDEEYVTPSERSSDANPTPISTAPITSELAPPKDEALETPLPRTPGAEPLSRALRSPSPFETSESDSKPDPELEEYVGVQAMSMSEDEGGEMDEVEKEGDLELMRDWDFDF</sequence>
<evidence type="ECO:0000313" key="5">
    <source>
        <dbReference type="Proteomes" id="UP000663861"/>
    </source>
</evidence>
<feature type="domain" description="BAG" evidence="3">
    <location>
        <begin position="214"/>
        <end position="254"/>
    </location>
</feature>
<feature type="compositionally biased region" description="Low complexity" evidence="2">
    <location>
        <begin position="121"/>
        <end position="153"/>
    </location>
</feature>
<feature type="compositionally biased region" description="Low complexity" evidence="2">
    <location>
        <begin position="271"/>
        <end position="280"/>
    </location>
</feature>
<reference evidence="4" key="1">
    <citation type="submission" date="2021-01" db="EMBL/GenBank/DDBJ databases">
        <authorList>
            <person name="Kaushik A."/>
        </authorList>
    </citation>
    <scope>NUCLEOTIDE SEQUENCE</scope>
    <source>
        <strain evidence="4">AG4-RS23</strain>
    </source>
</reference>
<feature type="compositionally biased region" description="Basic and acidic residues" evidence="2">
    <location>
        <begin position="430"/>
        <end position="443"/>
    </location>
</feature>
<evidence type="ECO:0000256" key="2">
    <source>
        <dbReference type="SAM" id="MobiDB-lite"/>
    </source>
</evidence>
<feature type="region of interest" description="Disordered" evidence="2">
    <location>
        <begin position="108"/>
        <end position="164"/>
    </location>
</feature>
<protein>
    <recommendedName>
        <fullName evidence="3">BAG domain-containing protein</fullName>
    </recommendedName>
</protein>
<organism evidence="4 5">
    <name type="scientific">Rhizoctonia solani</name>
    <dbReference type="NCBI Taxonomy" id="456999"/>
    <lineage>
        <taxon>Eukaryota</taxon>
        <taxon>Fungi</taxon>
        <taxon>Dikarya</taxon>
        <taxon>Basidiomycota</taxon>
        <taxon>Agaricomycotina</taxon>
        <taxon>Agaricomycetes</taxon>
        <taxon>Cantharellales</taxon>
        <taxon>Ceratobasidiaceae</taxon>
        <taxon>Rhizoctonia</taxon>
    </lineage>
</organism>
<proteinExistence type="predicted"/>
<name>A0A8H3D8L6_9AGAM</name>
<keyword evidence="1" id="KW-0175">Coiled coil</keyword>
<comment type="caution">
    <text evidence="4">The sequence shown here is derived from an EMBL/GenBank/DDBJ whole genome shotgun (WGS) entry which is preliminary data.</text>
</comment>
<evidence type="ECO:0000259" key="3">
    <source>
        <dbReference type="PROSITE" id="PS51035"/>
    </source>
</evidence>
<dbReference type="InterPro" id="IPR003103">
    <property type="entry name" value="BAG_domain"/>
</dbReference>
<dbReference type="InterPro" id="IPR036533">
    <property type="entry name" value="BAG_dom_sf"/>
</dbReference>
<feature type="region of interest" description="Disordered" evidence="2">
    <location>
        <begin position="261"/>
        <end position="443"/>
    </location>
</feature>
<feature type="compositionally biased region" description="Acidic residues" evidence="2">
    <location>
        <begin position="417"/>
        <end position="429"/>
    </location>
</feature>
<dbReference type="PROSITE" id="PS51035">
    <property type="entry name" value="BAG"/>
    <property type="match status" value="1"/>
</dbReference>
<dbReference type="Proteomes" id="UP000663861">
    <property type="component" value="Unassembled WGS sequence"/>
</dbReference>
<dbReference type="Gene3D" id="1.20.58.120">
    <property type="entry name" value="BAG domain"/>
    <property type="match status" value="1"/>
</dbReference>
<accession>A0A8H3D8L6</accession>